<evidence type="ECO:0000256" key="4">
    <source>
        <dbReference type="ARBA" id="ARBA00022723"/>
    </source>
</evidence>
<evidence type="ECO:0000259" key="11">
    <source>
        <dbReference type="Pfam" id="PF00127"/>
    </source>
</evidence>
<dbReference type="AlphaFoldDB" id="A0A2W5FB37"/>
<feature type="chain" id="PRO_5016017002" description="Pseudoazurin" evidence="10">
    <location>
        <begin position="25"/>
        <end position="150"/>
    </location>
</feature>
<keyword evidence="5" id="KW-0574">Periplasm</keyword>
<comment type="caution">
    <text evidence="12">The sequence shown here is derived from an EMBL/GenBank/DDBJ whole genome shotgun (WGS) entry which is preliminary data.</text>
</comment>
<comment type="subcellular location">
    <subcellularLocation>
        <location evidence="1">Periplasm</location>
    </subcellularLocation>
</comment>
<dbReference type="InterPro" id="IPR012745">
    <property type="entry name" value="Pseudoazurin"/>
</dbReference>
<keyword evidence="3" id="KW-0813">Transport</keyword>
<comment type="cofactor">
    <cofactor evidence="9">
        <name>Cu cation</name>
        <dbReference type="ChEBI" id="CHEBI:23378"/>
    </cofactor>
    <text evidence="9">Binds 1 copper ion per subunit.</text>
</comment>
<feature type="binding site" evidence="9">
    <location>
        <position position="65"/>
    </location>
    <ligand>
        <name>Cu cation</name>
        <dbReference type="ChEBI" id="CHEBI:23378"/>
    </ligand>
</feature>
<dbReference type="Gene3D" id="2.60.40.420">
    <property type="entry name" value="Cupredoxins - blue copper proteins"/>
    <property type="match status" value="1"/>
</dbReference>
<keyword evidence="6" id="KW-0249">Electron transport</keyword>
<dbReference type="InterPro" id="IPR028871">
    <property type="entry name" value="BlueCu_1_BS"/>
</dbReference>
<evidence type="ECO:0000256" key="9">
    <source>
        <dbReference type="PIRSR" id="PIRSR602386-1"/>
    </source>
</evidence>
<dbReference type="PRINTS" id="PR00155">
    <property type="entry name" value="AMICYANIN"/>
</dbReference>
<sequence length="150" mass="15634">MQDKTAKFAGLAIVAALFAFPALSAEIEVKMLNKGSDGQAMVFEPATVKAAVGDVITFVPVDKGHDAAAVKGMIPEGVAEFKGKMNETVKVTVDKEGAYVVKCTPHLGMGMIALVVVGDAAPANLDAVKNGKLPKKARDRLNDEIAKLGL</sequence>
<accession>A0A2W5FB37</accession>
<dbReference type="SUPFAM" id="SSF49503">
    <property type="entry name" value="Cupredoxins"/>
    <property type="match status" value="1"/>
</dbReference>
<dbReference type="EMBL" id="QFOL01000097">
    <property type="protein sequence ID" value="PZP50857.1"/>
    <property type="molecule type" value="Genomic_DNA"/>
</dbReference>
<feature type="signal peptide" evidence="10">
    <location>
        <begin position="1"/>
        <end position="24"/>
    </location>
</feature>
<dbReference type="PROSITE" id="PS00196">
    <property type="entry name" value="COPPER_BLUE"/>
    <property type="match status" value="1"/>
</dbReference>
<keyword evidence="10" id="KW-0732">Signal</keyword>
<dbReference type="InterPro" id="IPR002386">
    <property type="entry name" value="Amicyanin/Pseudoazurin"/>
</dbReference>
<evidence type="ECO:0000256" key="3">
    <source>
        <dbReference type="ARBA" id="ARBA00022448"/>
    </source>
</evidence>
<evidence type="ECO:0000256" key="5">
    <source>
        <dbReference type="ARBA" id="ARBA00022764"/>
    </source>
</evidence>
<organism evidence="12 13">
    <name type="scientific">Agrobacterium fabrum</name>
    <dbReference type="NCBI Taxonomy" id="1176649"/>
    <lineage>
        <taxon>Bacteria</taxon>
        <taxon>Pseudomonadati</taxon>
        <taxon>Pseudomonadota</taxon>
        <taxon>Alphaproteobacteria</taxon>
        <taxon>Hyphomicrobiales</taxon>
        <taxon>Rhizobiaceae</taxon>
        <taxon>Rhizobium/Agrobacterium group</taxon>
        <taxon>Agrobacterium</taxon>
        <taxon>Agrobacterium tumefaciens complex</taxon>
    </lineage>
</organism>
<evidence type="ECO:0000256" key="2">
    <source>
        <dbReference type="ARBA" id="ARBA00016984"/>
    </source>
</evidence>
<dbReference type="CDD" id="cd04218">
    <property type="entry name" value="Pseudoazurin"/>
    <property type="match status" value="1"/>
</dbReference>
<keyword evidence="7 9" id="KW-0186">Copper</keyword>
<dbReference type="InterPro" id="IPR008972">
    <property type="entry name" value="Cupredoxin"/>
</dbReference>
<dbReference type="InterPro" id="IPR000923">
    <property type="entry name" value="BlueCu_1"/>
</dbReference>
<feature type="binding site" evidence="9">
    <location>
        <position position="103"/>
    </location>
    <ligand>
        <name>Cu cation</name>
        <dbReference type="ChEBI" id="CHEBI:23378"/>
    </ligand>
</feature>
<evidence type="ECO:0000256" key="6">
    <source>
        <dbReference type="ARBA" id="ARBA00022982"/>
    </source>
</evidence>
<feature type="binding site" evidence="9">
    <location>
        <position position="106"/>
    </location>
    <ligand>
        <name>Cu cation</name>
        <dbReference type="ChEBI" id="CHEBI:23378"/>
    </ligand>
</feature>
<name>A0A2W5FB37_9HYPH</name>
<evidence type="ECO:0000256" key="1">
    <source>
        <dbReference type="ARBA" id="ARBA00004418"/>
    </source>
</evidence>
<dbReference type="NCBIfam" id="TIGR02375">
    <property type="entry name" value="pseudoazurin"/>
    <property type="match status" value="1"/>
</dbReference>
<dbReference type="GO" id="GO:0005507">
    <property type="term" value="F:copper ion binding"/>
    <property type="evidence" value="ECO:0007669"/>
    <property type="project" value="UniProtKB-UniRule"/>
</dbReference>
<dbReference type="GO" id="GO:0042597">
    <property type="term" value="C:periplasmic space"/>
    <property type="evidence" value="ECO:0007669"/>
    <property type="project" value="UniProtKB-SubCell"/>
</dbReference>
<dbReference type="PRINTS" id="PR00156">
    <property type="entry name" value="COPPERBLUE"/>
</dbReference>
<evidence type="ECO:0000256" key="7">
    <source>
        <dbReference type="ARBA" id="ARBA00023008"/>
    </source>
</evidence>
<dbReference type="Proteomes" id="UP000249769">
    <property type="component" value="Unassembled WGS sequence"/>
</dbReference>
<gene>
    <name evidence="12" type="ORF">DI595_10235</name>
</gene>
<feature type="domain" description="Blue (type 1) copper" evidence="11">
    <location>
        <begin position="30"/>
        <end position="117"/>
    </location>
</feature>
<evidence type="ECO:0000313" key="13">
    <source>
        <dbReference type="Proteomes" id="UP000249769"/>
    </source>
</evidence>
<protein>
    <recommendedName>
        <fullName evidence="2 8">Pseudoazurin</fullName>
    </recommendedName>
</protein>
<keyword evidence="4 9" id="KW-0479">Metal-binding</keyword>
<evidence type="ECO:0000313" key="12">
    <source>
        <dbReference type="EMBL" id="PZP50857.1"/>
    </source>
</evidence>
<feature type="binding site" evidence="9">
    <location>
        <position position="111"/>
    </location>
    <ligand>
        <name>Cu cation</name>
        <dbReference type="ChEBI" id="CHEBI:23378"/>
    </ligand>
</feature>
<reference evidence="12 13" key="1">
    <citation type="submission" date="2017-08" db="EMBL/GenBank/DDBJ databases">
        <title>Infants hospitalized years apart are colonized by the same room-sourced microbial strains.</title>
        <authorList>
            <person name="Brooks B."/>
            <person name="Olm M.R."/>
            <person name="Firek B.A."/>
            <person name="Baker R."/>
            <person name="Thomas B.C."/>
            <person name="Morowitz M.J."/>
            <person name="Banfield J.F."/>
        </authorList>
    </citation>
    <scope>NUCLEOTIDE SEQUENCE [LARGE SCALE GENOMIC DNA]</scope>
    <source>
        <strain evidence="12">S2_009_000_R2_73</strain>
    </source>
</reference>
<evidence type="ECO:0000256" key="8">
    <source>
        <dbReference type="NCBIfam" id="TIGR02375"/>
    </source>
</evidence>
<dbReference type="GO" id="GO:0009055">
    <property type="term" value="F:electron transfer activity"/>
    <property type="evidence" value="ECO:0007669"/>
    <property type="project" value="InterPro"/>
</dbReference>
<proteinExistence type="predicted"/>
<dbReference type="InterPro" id="IPR001235">
    <property type="entry name" value="Copper_blue_Plastocyanin"/>
</dbReference>
<dbReference type="Pfam" id="PF00127">
    <property type="entry name" value="Copper-bind"/>
    <property type="match status" value="1"/>
</dbReference>
<evidence type="ECO:0000256" key="10">
    <source>
        <dbReference type="SAM" id="SignalP"/>
    </source>
</evidence>